<organism evidence="6 7">
    <name type="scientific">Conidiobolus coronatus (strain ATCC 28846 / CBS 209.66 / NRRL 28638)</name>
    <name type="common">Delacroixia coronata</name>
    <dbReference type="NCBI Taxonomy" id="796925"/>
    <lineage>
        <taxon>Eukaryota</taxon>
        <taxon>Fungi</taxon>
        <taxon>Fungi incertae sedis</taxon>
        <taxon>Zoopagomycota</taxon>
        <taxon>Entomophthoromycotina</taxon>
        <taxon>Entomophthoromycetes</taxon>
        <taxon>Entomophthorales</taxon>
        <taxon>Ancylistaceae</taxon>
        <taxon>Conidiobolus</taxon>
    </lineage>
</organism>
<dbReference type="GO" id="GO:0006606">
    <property type="term" value="P:protein import into nucleus"/>
    <property type="evidence" value="ECO:0007669"/>
    <property type="project" value="TreeGrafter"/>
</dbReference>
<evidence type="ECO:0000256" key="1">
    <source>
        <dbReference type="ARBA" id="ARBA00004123"/>
    </source>
</evidence>
<keyword evidence="7" id="KW-1185">Reference proteome</keyword>
<dbReference type="STRING" id="796925.A0A137NR00"/>
<dbReference type="Pfam" id="PF03810">
    <property type="entry name" value="IBN_N"/>
    <property type="match status" value="1"/>
</dbReference>
<dbReference type="Gene3D" id="1.25.10.10">
    <property type="entry name" value="Leucine-rich Repeat Variant"/>
    <property type="match status" value="1"/>
</dbReference>
<keyword evidence="4" id="KW-0539">Nucleus</keyword>
<dbReference type="GO" id="GO:0005829">
    <property type="term" value="C:cytosol"/>
    <property type="evidence" value="ECO:0007669"/>
    <property type="project" value="TreeGrafter"/>
</dbReference>
<dbReference type="OrthoDB" id="431626at2759"/>
<comment type="subcellular location">
    <subcellularLocation>
        <location evidence="1">Nucleus</location>
    </subcellularLocation>
</comment>
<feature type="domain" description="Importin N-terminal" evidence="5">
    <location>
        <begin position="22"/>
        <end position="98"/>
    </location>
</feature>
<dbReference type="InterPro" id="IPR011989">
    <property type="entry name" value="ARM-like"/>
</dbReference>
<dbReference type="Proteomes" id="UP000070444">
    <property type="component" value="Unassembled WGS sequence"/>
</dbReference>
<evidence type="ECO:0000256" key="4">
    <source>
        <dbReference type="ARBA" id="ARBA00023242"/>
    </source>
</evidence>
<protein>
    <submittedName>
        <fullName evidence="6">ARM repeat-containing protein</fullName>
    </submittedName>
</protein>
<dbReference type="PANTHER" id="PTHR10997:SF9">
    <property type="entry name" value="IMPORTIN-9"/>
    <property type="match status" value="1"/>
</dbReference>
<proteinExistence type="predicted"/>
<evidence type="ECO:0000256" key="2">
    <source>
        <dbReference type="ARBA" id="ARBA00022448"/>
    </source>
</evidence>
<evidence type="ECO:0000259" key="5">
    <source>
        <dbReference type="PROSITE" id="PS50166"/>
    </source>
</evidence>
<dbReference type="PANTHER" id="PTHR10997">
    <property type="entry name" value="IMPORTIN-7, 8, 11"/>
    <property type="match status" value="1"/>
</dbReference>
<dbReference type="GO" id="GO:0005635">
    <property type="term" value="C:nuclear envelope"/>
    <property type="evidence" value="ECO:0007669"/>
    <property type="project" value="TreeGrafter"/>
</dbReference>
<dbReference type="InterPro" id="IPR001494">
    <property type="entry name" value="Importin-beta_N"/>
</dbReference>
<dbReference type="OMA" id="NPDQYTI"/>
<dbReference type="Pfam" id="PF25018">
    <property type="entry name" value="HEAT_IPO9_c"/>
    <property type="match status" value="1"/>
</dbReference>
<dbReference type="PROSITE" id="PS50166">
    <property type="entry name" value="IMPORTIN_B_NT"/>
    <property type="match status" value="1"/>
</dbReference>
<dbReference type="EMBL" id="KQ964968">
    <property type="protein sequence ID" value="KXN65142.1"/>
    <property type="molecule type" value="Genomic_DNA"/>
</dbReference>
<evidence type="ECO:0000256" key="3">
    <source>
        <dbReference type="ARBA" id="ARBA00022927"/>
    </source>
</evidence>
<reference evidence="6 7" key="1">
    <citation type="journal article" date="2015" name="Genome Biol. Evol.">
        <title>Phylogenomic analyses indicate that early fungi evolved digesting cell walls of algal ancestors of land plants.</title>
        <authorList>
            <person name="Chang Y."/>
            <person name="Wang S."/>
            <person name="Sekimoto S."/>
            <person name="Aerts A.L."/>
            <person name="Choi C."/>
            <person name="Clum A."/>
            <person name="LaButti K.M."/>
            <person name="Lindquist E.A."/>
            <person name="Yee Ngan C."/>
            <person name="Ohm R.A."/>
            <person name="Salamov A.A."/>
            <person name="Grigoriev I.V."/>
            <person name="Spatafora J.W."/>
            <person name="Berbee M.L."/>
        </authorList>
    </citation>
    <scope>NUCLEOTIDE SEQUENCE [LARGE SCALE GENOMIC DNA]</scope>
    <source>
        <strain evidence="6 7">NRRL 28638</strain>
    </source>
</reference>
<sequence>MENIYHLLTDSLSPDSNLRIKAELNLKEAEKLPEYPIWLANILVSDQGEMGTRQSAGIQLKTWVNTYWSSGANKEVNLEPSQEVKQQVKQLIIQGLSSTDSKIRTTSAFVVARVAHYDWPEQWPDFLEGIVGFLTSGSTEVVVGSLQVLTEFSSNDLTEQRITAVVPVVFPQLFNVLSNPQIYSPQTRANAITVFGNMMEVLHIVKESDPNLESELVLPLCSDWIQSFLQILSGNPTNANELVLMLPVFKCLSSLIPKFPNLIKSQTLQIIQLSIQLLNKSQKVYTEEYIYTDSCELPNIDSDPSVAELSEIPKLESMLYTLFDILISVVYKKGENGQSILTANGELLDSLVWALIPYLQISKEQSDIWAEDPNKFVADEDDQTFNYSVRVAAQDVFMALESKFAIKTVESLSKSVPSYVQLADQAKQGGNPDWWTILEACLVSIGLFSQKLTETFKQNNGQGLPLDISSLFETIVLPLMAVHDAPYAQGRAFIFTSQFASILPSDLCNKCISETLQAAKNSQSTTVRISCLKSLHNFSRFLDNELVAPYQKDILESTFHLVEFNKSDVLILILEIWLSVIQINSKVTGDFEEMMTPKVMEIWVQFSTDPIISALVFDIIEELAKIEAIYSNLVVRVLPGLKQVMSTQVEDAVVIASAIDVLTSVVRGGPSPLPAGMVNEVLPTLVNYFGSDDHSILQNIQDCLKNLIYKDPHQFAQWSNASGQNGFEVVLNFIFSVLQPGRYESEALFAGDVIVIMMIQAGDAMTNYIPSILNSVVNRLQSASTETFCQSLLMVICHVLRFQMHDGLNFLAGMDVGGVNGLELVLRSWLEHHDSFSGYYAIKLSAYVLSKLFLLNDARLKSITVQGDLINPNPNRILTRSQTRAAGKQYTQIPAMTKILSLLIDDLNNNTLDNQQQTEFGSEKDLEDEWEDVDDEEGMFLSDMLDYGLGDFDENDLLDDELFKSDELYNLNMNEYLKEFFQSGIKQNLADFHQFAQGLNGGQQVIFTKVYKLR</sequence>
<evidence type="ECO:0000313" key="6">
    <source>
        <dbReference type="EMBL" id="KXN65142.1"/>
    </source>
</evidence>
<dbReference type="InterPro" id="IPR056840">
    <property type="entry name" value="HEAT_IPO9_central"/>
</dbReference>
<gene>
    <name evidence="6" type="ORF">CONCODRAFT_20881</name>
</gene>
<name>A0A137NR00_CONC2</name>
<keyword evidence="3" id="KW-0653">Protein transport</keyword>
<keyword evidence="2" id="KW-0813">Transport</keyword>
<dbReference type="AlphaFoldDB" id="A0A137NR00"/>
<dbReference type="InterPro" id="IPR016024">
    <property type="entry name" value="ARM-type_fold"/>
</dbReference>
<dbReference type="SUPFAM" id="SSF48371">
    <property type="entry name" value="ARM repeat"/>
    <property type="match status" value="1"/>
</dbReference>
<dbReference type="GO" id="GO:0031267">
    <property type="term" value="F:small GTPase binding"/>
    <property type="evidence" value="ECO:0007669"/>
    <property type="project" value="InterPro"/>
</dbReference>
<dbReference type="SMART" id="SM00913">
    <property type="entry name" value="IBN_N"/>
    <property type="match status" value="1"/>
</dbReference>
<accession>A0A137NR00</accession>
<evidence type="ECO:0000313" key="7">
    <source>
        <dbReference type="Proteomes" id="UP000070444"/>
    </source>
</evidence>